<organism evidence="1 2">
    <name type="scientific">Hypoxylon rubiginosum</name>
    <dbReference type="NCBI Taxonomy" id="110542"/>
    <lineage>
        <taxon>Eukaryota</taxon>
        <taxon>Fungi</taxon>
        <taxon>Dikarya</taxon>
        <taxon>Ascomycota</taxon>
        <taxon>Pezizomycotina</taxon>
        <taxon>Sordariomycetes</taxon>
        <taxon>Xylariomycetidae</taxon>
        <taxon>Xylariales</taxon>
        <taxon>Hypoxylaceae</taxon>
        <taxon>Hypoxylon</taxon>
    </lineage>
</organism>
<dbReference type="Proteomes" id="UP001497680">
    <property type="component" value="Unassembled WGS sequence"/>
</dbReference>
<evidence type="ECO:0000313" key="2">
    <source>
        <dbReference type="Proteomes" id="UP001497680"/>
    </source>
</evidence>
<sequence>MDITGNAVVIGGGAGIGRATCLALAKAGARGILVADINVETARDVATETKTVATSPDFRAEAVHVHIGHRESVDAALKRMVDSFGRIDYCVVTAGVSPKGSLEVAESDVGDFLRVQNINVTGTYLVLRAVLAIMQSQELVPHFAESMDRGSTRGSVVTLGSIMSTTIEHCGVPYTTSKHAVLGLTKTAALDSAKHGIRVNCVCPGFVDTGMVKQFYEDNPSTEATASLMGRLGRPEEIADTITFLCSPRSSFITGSPLVVDGGTTISYR</sequence>
<proteinExistence type="predicted"/>
<comment type="caution">
    <text evidence="1">The sequence shown here is derived from an EMBL/GenBank/DDBJ whole genome shotgun (WGS) entry which is preliminary data.</text>
</comment>
<evidence type="ECO:0000313" key="1">
    <source>
        <dbReference type="EMBL" id="KAI6082592.1"/>
    </source>
</evidence>
<name>A0ACC0CQ59_9PEZI</name>
<accession>A0ACC0CQ59</accession>
<keyword evidence="2" id="KW-1185">Reference proteome</keyword>
<protein>
    <submittedName>
        <fullName evidence="1">Uncharacterized protein</fullName>
    </submittedName>
</protein>
<dbReference type="EMBL" id="MU394368">
    <property type="protein sequence ID" value="KAI6082592.1"/>
    <property type="molecule type" value="Genomic_DNA"/>
</dbReference>
<gene>
    <name evidence="1" type="ORF">F4821DRAFT_209132</name>
</gene>
<reference evidence="1 2" key="1">
    <citation type="journal article" date="2022" name="New Phytol.">
        <title>Ecological generalism drives hyperdiversity of secondary metabolite gene clusters in xylarialean endophytes.</title>
        <authorList>
            <person name="Franco M.E.E."/>
            <person name="Wisecaver J.H."/>
            <person name="Arnold A.E."/>
            <person name="Ju Y.M."/>
            <person name="Slot J.C."/>
            <person name="Ahrendt S."/>
            <person name="Moore L.P."/>
            <person name="Eastman K.E."/>
            <person name="Scott K."/>
            <person name="Konkel Z."/>
            <person name="Mondo S.J."/>
            <person name="Kuo A."/>
            <person name="Hayes R.D."/>
            <person name="Haridas S."/>
            <person name="Andreopoulos B."/>
            <person name="Riley R."/>
            <person name="LaButti K."/>
            <person name="Pangilinan J."/>
            <person name="Lipzen A."/>
            <person name="Amirebrahimi M."/>
            <person name="Yan J."/>
            <person name="Adam C."/>
            <person name="Keymanesh K."/>
            <person name="Ng V."/>
            <person name="Louie K."/>
            <person name="Northen T."/>
            <person name="Drula E."/>
            <person name="Henrissat B."/>
            <person name="Hsieh H.M."/>
            <person name="Youens-Clark K."/>
            <person name="Lutzoni F."/>
            <person name="Miadlikowska J."/>
            <person name="Eastwood D.C."/>
            <person name="Hamelin R.C."/>
            <person name="Grigoriev I.V."/>
            <person name="U'Ren J.M."/>
        </authorList>
    </citation>
    <scope>NUCLEOTIDE SEQUENCE [LARGE SCALE GENOMIC DNA]</scope>
    <source>
        <strain evidence="1 2">ER1909</strain>
    </source>
</reference>